<evidence type="ECO:0000313" key="2">
    <source>
        <dbReference type="Proteomes" id="UP000535415"/>
    </source>
</evidence>
<dbReference type="GO" id="GO:0032259">
    <property type="term" value="P:methylation"/>
    <property type="evidence" value="ECO:0007669"/>
    <property type="project" value="UniProtKB-KW"/>
</dbReference>
<organism evidence="1 2">
    <name type="scientific">Yoonia ponticola</name>
    <dbReference type="NCBI Taxonomy" id="1524255"/>
    <lineage>
        <taxon>Bacteria</taxon>
        <taxon>Pseudomonadati</taxon>
        <taxon>Pseudomonadota</taxon>
        <taxon>Alphaproteobacteria</taxon>
        <taxon>Rhodobacterales</taxon>
        <taxon>Paracoccaceae</taxon>
        <taxon>Yoonia</taxon>
    </lineage>
</organism>
<dbReference type="GO" id="GO:0008168">
    <property type="term" value="F:methyltransferase activity"/>
    <property type="evidence" value="ECO:0007669"/>
    <property type="project" value="UniProtKB-KW"/>
</dbReference>
<dbReference type="PANTHER" id="PTHR43167">
    <property type="entry name" value="PUTATIVE (AFU_ORTHOLOGUE AFUA_6G01830)-RELATED"/>
    <property type="match status" value="1"/>
</dbReference>
<sequence length="291" mass="31460">MISTVKRAIGRNTLLRNVIVETTAFVEKGRIRGLIDDLNGHGDPIASRLAQGIDNFAFAGLAESQAWAEKIEAQRATMLDDTSMLATGDLGAPGGHDEGQRICDVVAVSKSARAAKLLMDLCAAFAPKCILEMGTNVGVSSAYIAAGQRIAKVSGAELTTLEFSPYRANIAKKLHASLGLDHTEFVLGDFNDTLGPLLPALPSLDLAFIDGNHKYKPTLKYTDMILGASQNDVVLIYDDIRWSDGMEKAWLEIMHDPRFSVTVDLNSMGIAVRSSQSHPAYRSQRIRSLSA</sequence>
<dbReference type="RefSeq" id="WP_183526152.1">
    <property type="nucleotide sequence ID" value="NZ_JACIJM010000002.1"/>
</dbReference>
<keyword evidence="1" id="KW-0808">Transferase</keyword>
<reference evidence="1 2" key="1">
    <citation type="submission" date="2020-08" db="EMBL/GenBank/DDBJ databases">
        <title>Genomic Encyclopedia of Type Strains, Phase IV (KMG-IV): sequencing the most valuable type-strain genomes for metagenomic binning, comparative biology and taxonomic classification.</title>
        <authorList>
            <person name="Goeker M."/>
        </authorList>
    </citation>
    <scope>NUCLEOTIDE SEQUENCE [LARGE SCALE GENOMIC DNA]</scope>
    <source>
        <strain evidence="1 2">DSM 101064</strain>
    </source>
</reference>
<dbReference type="SUPFAM" id="SSF53335">
    <property type="entry name" value="S-adenosyl-L-methionine-dependent methyltransferases"/>
    <property type="match status" value="1"/>
</dbReference>
<dbReference type="EMBL" id="JACIJM010000002">
    <property type="protein sequence ID" value="MBB5721282.1"/>
    <property type="molecule type" value="Genomic_DNA"/>
</dbReference>
<keyword evidence="1" id="KW-0489">Methyltransferase</keyword>
<dbReference type="Pfam" id="PF13578">
    <property type="entry name" value="Methyltransf_24"/>
    <property type="match status" value="1"/>
</dbReference>
<gene>
    <name evidence="1" type="ORF">FHS72_000889</name>
</gene>
<keyword evidence="2" id="KW-1185">Reference proteome</keyword>
<dbReference type="Proteomes" id="UP000535415">
    <property type="component" value="Unassembled WGS sequence"/>
</dbReference>
<protein>
    <submittedName>
        <fullName evidence="1">Putative O-methyltransferase YrrM</fullName>
    </submittedName>
</protein>
<accession>A0A7W9EX09</accession>
<dbReference type="PANTHER" id="PTHR43167:SF1">
    <property type="entry name" value="PUTATIVE (AFU_ORTHOLOGUE AFUA_6G01830)-RELATED"/>
    <property type="match status" value="1"/>
</dbReference>
<dbReference type="Gene3D" id="3.40.50.150">
    <property type="entry name" value="Vaccinia Virus protein VP39"/>
    <property type="match status" value="1"/>
</dbReference>
<dbReference type="InterPro" id="IPR029063">
    <property type="entry name" value="SAM-dependent_MTases_sf"/>
</dbReference>
<dbReference type="AlphaFoldDB" id="A0A7W9EX09"/>
<evidence type="ECO:0000313" key="1">
    <source>
        <dbReference type="EMBL" id="MBB5721282.1"/>
    </source>
</evidence>
<dbReference type="CDD" id="cd02440">
    <property type="entry name" value="AdoMet_MTases"/>
    <property type="match status" value="1"/>
</dbReference>
<name>A0A7W9EX09_9RHOB</name>
<comment type="caution">
    <text evidence="1">The sequence shown here is derived from an EMBL/GenBank/DDBJ whole genome shotgun (WGS) entry which is preliminary data.</text>
</comment>
<proteinExistence type="predicted"/>